<keyword evidence="5 11" id="KW-0378">Hydrolase</keyword>
<dbReference type="InterPro" id="IPR036156">
    <property type="entry name" value="Beta-gal/glucu_dom_sf"/>
</dbReference>
<feature type="domain" description="Beta-mannosidase-like galactose-binding" evidence="10">
    <location>
        <begin position="57"/>
        <end position="215"/>
    </location>
</feature>
<dbReference type="InterPro" id="IPR008979">
    <property type="entry name" value="Galactose-bd-like_sf"/>
</dbReference>
<accession>A0ABV5ZLV2</accession>
<evidence type="ECO:0000256" key="6">
    <source>
        <dbReference type="ARBA" id="ARBA00023295"/>
    </source>
</evidence>
<dbReference type="GO" id="GO:0016787">
    <property type="term" value="F:hydrolase activity"/>
    <property type="evidence" value="ECO:0007669"/>
    <property type="project" value="UniProtKB-KW"/>
</dbReference>
<dbReference type="EC" id="3.2.1.25" evidence="3"/>
<name>A0ABV5ZLV2_9BACT</name>
<dbReference type="InterPro" id="IPR054593">
    <property type="entry name" value="Beta-mannosidase-like_N2"/>
</dbReference>
<protein>
    <recommendedName>
        <fullName evidence="3">beta-mannosidase</fullName>
        <ecNumber evidence="3">3.2.1.25</ecNumber>
    </recommendedName>
</protein>
<dbReference type="InterPro" id="IPR023232">
    <property type="entry name" value="Glyco_hydro_2_AS"/>
</dbReference>
<dbReference type="PROSITE" id="PS00608">
    <property type="entry name" value="GLYCOSYL_HYDROL_F2_2"/>
    <property type="match status" value="1"/>
</dbReference>
<evidence type="ECO:0000256" key="5">
    <source>
        <dbReference type="ARBA" id="ARBA00022801"/>
    </source>
</evidence>
<dbReference type="Gene3D" id="3.20.20.80">
    <property type="entry name" value="Glycosidases"/>
    <property type="match status" value="1"/>
</dbReference>
<feature type="domain" description="Glycoside hydrolase family 2 immunoglobulin-like beta-sandwich" evidence="8">
    <location>
        <begin position="279"/>
        <end position="334"/>
    </location>
</feature>
<feature type="chain" id="PRO_5046555266" description="beta-mannosidase" evidence="7">
    <location>
        <begin position="22"/>
        <end position="799"/>
    </location>
</feature>
<gene>
    <name evidence="11" type="ORF">ACFFK8_11220</name>
</gene>
<evidence type="ECO:0000259" key="10">
    <source>
        <dbReference type="Pfam" id="PF22666"/>
    </source>
</evidence>
<dbReference type="Pfam" id="PF02836">
    <property type="entry name" value="Glyco_hydro_2_C"/>
    <property type="match status" value="1"/>
</dbReference>
<evidence type="ECO:0000313" key="12">
    <source>
        <dbReference type="Proteomes" id="UP001589688"/>
    </source>
</evidence>
<dbReference type="Gene3D" id="2.60.120.260">
    <property type="entry name" value="Galactose-binding domain-like"/>
    <property type="match status" value="1"/>
</dbReference>
<comment type="catalytic activity">
    <reaction evidence="1">
        <text>Hydrolysis of terminal, non-reducing beta-D-mannose residues in beta-D-mannosides.</text>
        <dbReference type="EC" id="3.2.1.25"/>
    </reaction>
</comment>
<reference evidence="11 12" key="1">
    <citation type="submission" date="2024-09" db="EMBL/GenBank/DDBJ databases">
        <authorList>
            <person name="Sun Q."/>
            <person name="Mori K."/>
        </authorList>
    </citation>
    <scope>NUCLEOTIDE SEQUENCE [LARGE SCALE GENOMIC DNA]</scope>
    <source>
        <strain evidence="11 12">ATCC 51272</strain>
    </source>
</reference>
<keyword evidence="6" id="KW-0326">Glycosidase</keyword>
<dbReference type="PANTHER" id="PTHR43730:SF1">
    <property type="entry name" value="BETA-MANNOSIDASE"/>
    <property type="match status" value="1"/>
</dbReference>
<dbReference type="SUPFAM" id="SSF49785">
    <property type="entry name" value="Galactose-binding domain-like"/>
    <property type="match status" value="1"/>
</dbReference>
<evidence type="ECO:0000256" key="2">
    <source>
        <dbReference type="ARBA" id="ARBA00007401"/>
    </source>
</evidence>
<keyword evidence="12" id="KW-1185">Reference proteome</keyword>
<dbReference type="PANTHER" id="PTHR43730">
    <property type="entry name" value="BETA-MANNOSIDASE"/>
    <property type="match status" value="1"/>
</dbReference>
<dbReference type="InterPro" id="IPR013783">
    <property type="entry name" value="Ig-like_fold"/>
</dbReference>
<comment type="caution">
    <text evidence="11">The sequence shown here is derived from an EMBL/GenBank/DDBJ whole genome shotgun (WGS) entry which is preliminary data.</text>
</comment>
<dbReference type="Pfam" id="PF22666">
    <property type="entry name" value="Glyco_hydro_2_N2"/>
    <property type="match status" value="1"/>
</dbReference>
<dbReference type="Gene3D" id="2.60.40.10">
    <property type="entry name" value="Immunoglobulins"/>
    <property type="match status" value="1"/>
</dbReference>
<dbReference type="Pfam" id="PF00703">
    <property type="entry name" value="Glyco_hydro_2"/>
    <property type="match status" value="1"/>
</dbReference>
<dbReference type="SUPFAM" id="SSF49303">
    <property type="entry name" value="beta-Galactosidase/glucuronidase domain"/>
    <property type="match status" value="1"/>
</dbReference>
<evidence type="ECO:0000256" key="4">
    <source>
        <dbReference type="ARBA" id="ARBA00022729"/>
    </source>
</evidence>
<evidence type="ECO:0000259" key="8">
    <source>
        <dbReference type="Pfam" id="PF00703"/>
    </source>
</evidence>
<feature type="signal peptide" evidence="7">
    <location>
        <begin position="1"/>
        <end position="21"/>
    </location>
</feature>
<organism evidence="11 12">
    <name type="scientific">Hallella seregens ATCC 51272</name>
    <dbReference type="NCBI Taxonomy" id="1336250"/>
    <lineage>
        <taxon>Bacteria</taxon>
        <taxon>Pseudomonadati</taxon>
        <taxon>Bacteroidota</taxon>
        <taxon>Bacteroidia</taxon>
        <taxon>Bacteroidales</taxon>
        <taxon>Prevotellaceae</taxon>
        <taxon>Hallella</taxon>
    </lineage>
</organism>
<dbReference type="InterPro" id="IPR006102">
    <property type="entry name" value="Ig-like_GH2"/>
</dbReference>
<comment type="similarity">
    <text evidence="2">Belongs to the glycosyl hydrolase 2 family.</text>
</comment>
<keyword evidence="4 7" id="KW-0732">Signal</keyword>
<evidence type="ECO:0000313" key="11">
    <source>
        <dbReference type="EMBL" id="MFB9898347.1"/>
    </source>
</evidence>
<dbReference type="InterPro" id="IPR017853">
    <property type="entry name" value="GH"/>
</dbReference>
<dbReference type="InterPro" id="IPR006103">
    <property type="entry name" value="Glyco_hydro_2_cat"/>
</dbReference>
<evidence type="ECO:0000256" key="7">
    <source>
        <dbReference type="SAM" id="SignalP"/>
    </source>
</evidence>
<dbReference type="RefSeq" id="WP_044249416.1">
    <property type="nucleotide sequence ID" value="NZ_JBHLZF010000002.1"/>
</dbReference>
<feature type="domain" description="Glycoside hydrolase family 2 catalytic" evidence="9">
    <location>
        <begin position="354"/>
        <end position="470"/>
    </location>
</feature>
<sequence length="799" mass="92480">MRLSGLLFLWLLLAFPKTVTEACGQVITLNGEWQLSYWKQPAAPVRSPEGMQRMAAKSIPATVPGNVELDLLRAGLIKDPMIGNHVNELRQWEGYEWCFNRRFITPQLRGDQRVNLSLLGVDCLADIWLNSRHIGSVANMMIEHAFDITDVLNRDGTDNTLQIIIRSATLEGQNRLLGTFSIGGFASEESAYIRKAPHTFGWDILPRLVSAGLWRNVELRVVQPVRFRNVHYYVSQIDTASRHVQLFADVQVAMPMEQFDHVRARLSLSRHGKVAYTLEQPVVTPAFRCQWSLEHADLWWPRGHGEPALYDVKAELVDEKGRVLASDRQRLGLRTVCLDLNDMHSDSSPGRFRFFVNDEPVFIHGTNWVPLDALHSRDTMHVDKMMDMVADLNINMIRCWGGNVYEDHHFFDRCDELGVLVWQDFAMGCNFYPQRDDFARAVEEEVQSVVVKLRNHPSLALWSGNNENDMIAYQTLRNFHFDPNRDRISREVIPRVLYEFDLTRPYLPSSPYYSEAVYRHGGGDSLLPENHLWGPRGYYKDAFYRNATAVFCSEIGYHGCPCVESLQQMFSKDCVYPWTHDFEWNDEWVTKSVRRFPVWGKTYDRNNLMLNQIRCVFGDVPRKLDDFVYASQSVQAEAMKYFLEMWRGRKFDDKSGIIWWNLKDGWPLLSDAIVDYYFRKKRAYDYLRHAERDICLFVNDAASGSLSLMAVNDTRSEVRGEVTVSDVESGKHVFQGRFHIPRNGKALVTTLPEPHGQGVYLIRYAVGGRTYGNHFLYGKPPYVLSDYRRWMEKSRLYGQ</sequence>
<evidence type="ECO:0000256" key="1">
    <source>
        <dbReference type="ARBA" id="ARBA00000829"/>
    </source>
</evidence>
<dbReference type="InterPro" id="IPR050887">
    <property type="entry name" value="Beta-mannosidase_GH2"/>
</dbReference>
<evidence type="ECO:0000259" key="9">
    <source>
        <dbReference type="Pfam" id="PF02836"/>
    </source>
</evidence>
<dbReference type="EMBL" id="JBHLZF010000002">
    <property type="protein sequence ID" value="MFB9898347.1"/>
    <property type="molecule type" value="Genomic_DNA"/>
</dbReference>
<dbReference type="SUPFAM" id="SSF51445">
    <property type="entry name" value="(Trans)glycosidases"/>
    <property type="match status" value="1"/>
</dbReference>
<proteinExistence type="inferred from homology"/>
<evidence type="ECO:0000256" key="3">
    <source>
        <dbReference type="ARBA" id="ARBA00012754"/>
    </source>
</evidence>
<dbReference type="Proteomes" id="UP001589688">
    <property type="component" value="Unassembled WGS sequence"/>
</dbReference>